<keyword evidence="3" id="KW-1003">Cell membrane</keyword>
<keyword evidence="10" id="KW-1185">Reference proteome</keyword>
<feature type="transmembrane region" description="Helical" evidence="7">
    <location>
        <begin position="285"/>
        <end position="309"/>
    </location>
</feature>
<feature type="transmembrane region" description="Helical" evidence="7">
    <location>
        <begin position="177"/>
        <end position="194"/>
    </location>
</feature>
<dbReference type="Gene3D" id="1.10.3720.10">
    <property type="entry name" value="MetI-like"/>
    <property type="match status" value="1"/>
</dbReference>
<dbReference type="InterPro" id="IPR035906">
    <property type="entry name" value="MetI-like_sf"/>
</dbReference>
<gene>
    <name evidence="9" type="ORF">C6569_14045</name>
</gene>
<evidence type="ECO:0000313" key="9">
    <source>
        <dbReference type="EMBL" id="AVO46103.1"/>
    </source>
</evidence>
<comment type="subcellular location">
    <subcellularLocation>
        <location evidence="1 7">Cell membrane</location>
        <topology evidence="1 7">Multi-pass membrane protein</topology>
    </subcellularLocation>
</comment>
<keyword evidence="6 7" id="KW-0472">Membrane</keyword>
<feature type="transmembrane region" description="Helical" evidence="7">
    <location>
        <begin position="35"/>
        <end position="57"/>
    </location>
</feature>
<evidence type="ECO:0000256" key="3">
    <source>
        <dbReference type="ARBA" id="ARBA00022475"/>
    </source>
</evidence>
<comment type="similarity">
    <text evidence="7">Belongs to the binding-protein-dependent transport system permease family.</text>
</comment>
<feature type="transmembrane region" description="Helical" evidence="7">
    <location>
        <begin position="145"/>
        <end position="165"/>
    </location>
</feature>
<dbReference type="CDD" id="cd06261">
    <property type="entry name" value="TM_PBP2"/>
    <property type="match status" value="1"/>
</dbReference>
<dbReference type="InterPro" id="IPR050366">
    <property type="entry name" value="BP-dependent_transpt_permease"/>
</dbReference>
<keyword evidence="5 7" id="KW-1133">Transmembrane helix</keyword>
<dbReference type="RefSeq" id="WP_106749444.1">
    <property type="nucleotide sequence ID" value="NZ_CP027668.1"/>
</dbReference>
<proteinExistence type="inferred from homology"/>
<evidence type="ECO:0000256" key="7">
    <source>
        <dbReference type="RuleBase" id="RU363032"/>
    </source>
</evidence>
<evidence type="ECO:0000259" key="8">
    <source>
        <dbReference type="PROSITE" id="PS50928"/>
    </source>
</evidence>
<feature type="transmembrane region" description="Helical" evidence="7">
    <location>
        <begin position="108"/>
        <end position="133"/>
    </location>
</feature>
<dbReference type="SUPFAM" id="SSF161098">
    <property type="entry name" value="MetI-like"/>
    <property type="match status" value="1"/>
</dbReference>
<evidence type="ECO:0000256" key="4">
    <source>
        <dbReference type="ARBA" id="ARBA00022692"/>
    </source>
</evidence>
<dbReference type="PROSITE" id="PS50928">
    <property type="entry name" value="ABC_TM1"/>
    <property type="match status" value="1"/>
</dbReference>
<keyword evidence="2 7" id="KW-0813">Transport</keyword>
<dbReference type="KEGG" id="phr:C6569_14045"/>
<name>A0A2S0NDW4_9HYPH</name>
<dbReference type="OrthoDB" id="9766870at2"/>
<dbReference type="InterPro" id="IPR000515">
    <property type="entry name" value="MetI-like"/>
</dbReference>
<dbReference type="AlphaFoldDB" id="A0A2S0NDW4"/>
<evidence type="ECO:0000256" key="5">
    <source>
        <dbReference type="ARBA" id="ARBA00022989"/>
    </source>
</evidence>
<sequence>MTVIDDTPKPRLTLRARLARAWQSDLAWSFRHSPVAMVAAAMTVILLAASLGANWIAPQDAFDPASLNLLDAYTKPGEAGMGSNTVYLLGTDNQGRDLFSAILYGSRVSLFVGFSSVAFSVVMGVGLGLLAGYVGGRTDAVIMRVADIQLSFPAILIALLFFGVARGLIPPSQHEQMAIWVLIVAIGLSNWAQYARTVRGSTMVERNKEYVQAARVMGRPPLFIMARHILPNVTGPVLVIATINLALAIIEEATLSFLGVGVPATQPSLGTLIRFGQQYLFSGEWWILFFPALALVLLALSINLLGDWLRDALNPKLR</sequence>
<feature type="transmembrane region" description="Helical" evidence="7">
    <location>
        <begin position="229"/>
        <end position="250"/>
    </location>
</feature>
<protein>
    <submittedName>
        <fullName evidence="9">ABC transporter permease</fullName>
    </submittedName>
</protein>
<dbReference type="Proteomes" id="UP000237889">
    <property type="component" value="Chromosome"/>
</dbReference>
<evidence type="ECO:0000313" key="10">
    <source>
        <dbReference type="Proteomes" id="UP000237889"/>
    </source>
</evidence>
<dbReference type="GO" id="GO:0005886">
    <property type="term" value="C:plasma membrane"/>
    <property type="evidence" value="ECO:0007669"/>
    <property type="project" value="UniProtKB-SubCell"/>
</dbReference>
<dbReference type="PANTHER" id="PTHR43386">
    <property type="entry name" value="OLIGOPEPTIDE TRANSPORT SYSTEM PERMEASE PROTEIN APPC"/>
    <property type="match status" value="1"/>
</dbReference>
<organism evidence="9 10">
    <name type="scientific">Phreatobacter cathodiphilus</name>
    <dbReference type="NCBI Taxonomy" id="1868589"/>
    <lineage>
        <taxon>Bacteria</taxon>
        <taxon>Pseudomonadati</taxon>
        <taxon>Pseudomonadota</taxon>
        <taxon>Alphaproteobacteria</taxon>
        <taxon>Hyphomicrobiales</taxon>
        <taxon>Phreatobacteraceae</taxon>
        <taxon>Phreatobacter</taxon>
    </lineage>
</organism>
<reference evidence="9 10" key="1">
    <citation type="submission" date="2018-03" db="EMBL/GenBank/DDBJ databases">
        <title>Genome sequencing of Phreatobacter sp.</title>
        <authorList>
            <person name="Kim S.-J."/>
            <person name="Heo J."/>
            <person name="Kwon S.-W."/>
        </authorList>
    </citation>
    <scope>NUCLEOTIDE SEQUENCE [LARGE SCALE GENOMIC DNA]</scope>
    <source>
        <strain evidence="9 10">S-12</strain>
    </source>
</reference>
<dbReference type="GO" id="GO:0055085">
    <property type="term" value="P:transmembrane transport"/>
    <property type="evidence" value="ECO:0007669"/>
    <property type="project" value="InterPro"/>
</dbReference>
<keyword evidence="4 7" id="KW-0812">Transmembrane</keyword>
<feature type="domain" description="ABC transmembrane type-1" evidence="8">
    <location>
        <begin position="106"/>
        <end position="306"/>
    </location>
</feature>
<evidence type="ECO:0000256" key="1">
    <source>
        <dbReference type="ARBA" id="ARBA00004651"/>
    </source>
</evidence>
<dbReference type="Pfam" id="PF00528">
    <property type="entry name" value="BPD_transp_1"/>
    <property type="match status" value="1"/>
</dbReference>
<dbReference type="EMBL" id="CP027668">
    <property type="protein sequence ID" value="AVO46103.1"/>
    <property type="molecule type" value="Genomic_DNA"/>
</dbReference>
<evidence type="ECO:0000256" key="6">
    <source>
        <dbReference type="ARBA" id="ARBA00023136"/>
    </source>
</evidence>
<dbReference type="PANTHER" id="PTHR43386:SF26">
    <property type="entry name" value="ABC TRANSPORTER PERMEASE PROTEIN"/>
    <property type="match status" value="1"/>
</dbReference>
<evidence type="ECO:0000256" key="2">
    <source>
        <dbReference type="ARBA" id="ARBA00022448"/>
    </source>
</evidence>
<accession>A0A2S0NDW4</accession>